<proteinExistence type="predicted"/>
<accession>A0A182JKK6</accession>
<reference evidence="1" key="1">
    <citation type="submission" date="2022-08" db="UniProtKB">
        <authorList>
            <consortium name="EnsemblMetazoa"/>
        </authorList>
    </citation>
    <scope>IDENTIFICATION</scope>
    <source>
        <strain evidence="1">EBRO</strain>
    </source>
</reference>
<name>A0A182JKK6_ANOAO</name>
<evidence type="ECO:0008006" key="2">
    <source>
        <dbReference type="Google" id="ProtNLM"/>
    </source>
</evidence>
<dbReference type="EnsemblMetazoa" id="AATE019814-RA">
    <property type="protein sequence ID" value="AATE019814-PA.1"/>
    <property type="gene ID" value="AATE019814"/>
</dbReference>
<sequence length="543" mass="59132">MPRQDVTSHRSDLGTTYIRNGSREALPAIRVYASWATLSLQDLPAAMRTFGFALAAVLCAVQLTVALPRPDFGINIEVFSADRTDAVAVGVSVLLNELWNTNPITLNAGYQTLADLLEEINAIGGEFAGRVSEVFSTISDLANADADVASSFTAVYSAISSLEGYVGTGVSTNFDNLVGFLEDNEIVTMLQDAFGKIQNTLSDLGDALDELKLDIDEVVTEAGSGSITKSLLRSILKPSKTTELTIQVQNLKADLPLVFYILMTTKDLVKMADDYIINSSNVAESAVEYINTGLSALVDEVEGYSLATSNVQAIVTDVSEVNLDFAALDLSTIPAIQSETNHFGETYGVDLQTTITAMTGHFNNYMTDIPTVADGYSNFYENDGCAHIYDIVTVLINFGPYAEYCFEKYGDQGIALFEQNARRANECVDREITRLLKLQEVLVSIAEMLVFSIEDLLQTVMVCVANADYCNDSDIDTYLSDLHSAIDEYHLYDLEDIVDYETDAGLARLNSCFTAAKYGMLVEISELQSGIAYCEANGPNDEI</sequence>
<dbReference type="AlphaFoldDB" id="A0A182JKK6"/>
<organism evidence="1">
    <name type="scientific">Anopheles atroparvus</name>
    <name type="common">European mosquito</name>
    <dbReference type="NCBI Taxonomy" id="41427"/>
    <lineage>
        <taxon>Eukaryota</taxon>
        <taxon>Metazoa</taxon>
        <taxon>Ecdysozoa</taxon>
        <taxon>Arthropoda</taxon>
        <taxon>Hexapoda</taxon>
        <taxon>Insecta</taxon>
        <taxon>Pterygota</taxon>
        <taxon>Neoptera</taxon>
        <taxon>Endopterygota</taxon>
        <taxon>Diptera</taxon>
        <taxon>Nematocera</taxon>
        <taxon>Culicoidea</taxon>
        <taxon>Culicidae</taxon>
        <taxon>Anophelinae</taxon>
        <taxon>Anopheles</taxon>
    </lineage>
</organism>
<dbReference type="VEuPathDB" id="VectorBase:AATE019814"/>
<evidence type="ECO:0000313" key="1">
    <source>
        <dbReference type="EnsemblMetazoa" id="AATE019814-PA.1"/>
    </source>
</evidence>
<protein>
    <recommendedName>
        <fullName evidence="2">Protein TsetseEP domain-containing protein</fullName>
    </recommendedName>
</protein>